<reference evidence="5" key="1">
    <citation type="journal article" date="2021" name="Front. Plant Sci.">
        <title>Chromosome-Scale Genome Assembly for Chinese Sour Jujube and Insights Into Its Genome Evolution and Domestication Signature.</title>
        <authorList>
            <person name="Shen L.-Y."/>
            <person name="Luo H."/>
            <person name="Wang X.-L."/>
            <person name="Wang X.-M."/>
            <person name="Qiu X.-J."/>
            <person name="Liu H."/>
            <person name="Zhou S.-S."/>
            <person name="Jia K.-H."/>
            <person name="Nie S."/>
            <person name="Bao Y.-T."/>
            <person name="Zhang R.-G."/>
            <person name="Yun Q.-Z."/>
            <person name="Chai Y.-H."/>
            <person name="Lu J.-Y."/>
            <person name="Li Y."/>
            <person name="Zhao S.-W."/>
            <person name="Mao J.-F."/>
            <person name="Jia S.-G."/>
            <person name="Mao Y.-M."/>
        </authorList>
    </citation>
    <scope>NUCLEOTIDE SEQUENCE</scope>
    <source>
        <strain evidence="5">AT0</strain>
        <tissue evidence="5">Leaf</tissue>
    </source>
</reference>
<dbReference type="InterPro" id="IPR011009">
    <property type="entry name" value="Kinase-like_dom_sf"/>
</dbReference>
<dbReference type="InterPro" id="IPR000010">
    <property type="entry name" value="Cystatin_dom"/>
</dbReference>
<evidence type="ECO:0000259" key="4">
    <source>
        <dbReference type="SMART" id="SM00043"/>
    </source>
</evidence>
<dbReference type="PANTHER" id="PTHR47364">
    <property type="entry name" value="CYSTEINE PROTEINASE INHIBITOR 5"/>
    <property type="match status" value="1"/>
</dbReference>
<dbReference type="Gene3D" id="3.10.450.10">
    <property type="match status" value="1"/>
</dbReference>
<dbReference type="SMART" id="SM00043">
    <property type="entry name" value="CY"/>
    <property type="match status" value="1"/>
</dbReference>
<dbReference type="CDD" id="cd00042">
    <property type="entry name" value="CY"/>
    <property type="match status" value="1"/>
</dbReference>
<comment type="caution">
    <text evidence="5">The sequence shown here is derived from an EMBL/GenBank/DDBJ whole genome shotgun (WGS) entry which is preliminary data.</text>
</comment>
<feature type="signal peptide" evidence="3">
    <location>
        <begin position="1"/>
        <end position="21"/>
    </location>
</feature>
<evidence type="ECO:0000313" key="6">
    <source>
        <dbReference type="Proteomes" id="UP000813462"/>
    </source>
</evidence>
<dbReference type="Proteomes" id="UP000813462">
    <property type="component" value="Unassembled WGS sequence"/>
</dbReference>
<dbReference type="PANTHER" id="PTHR47364:SF2">
    <property type="entry name" value="CYSTEINE PROTEINASE INHIBITOR 5"/>
    <property type="match status" value="1"/>
</dbReference>
<dbReference type="PROSITE" id="PS00287">
    <property type="entry name" value="CYSTATIN"/>
    <property type="match status" value="1"/>
</dbReference>
<proteinExistence type="predicted"/>
<dbReference type="Gene3D" id="1.10.510.10">
    <property type="entry name" value="Transferase(Phosphotransferase) domain 1"/>
    <property type="match status" value="1"/>
</dbReference>
<dbReference type="GO" id="GO:0004869">
    <property type="term" value="F:cysteine-type endopeptidase inhibitor activity"/>
    <property type="evidence" value="ECO:0007669"/>
    <property type="project" value="UniProtKB-KW"/>
</dbReference>
<keyword evidence="1" id="KW-0646">Protease inhibitor</keyword>
<feature type="domain" description="Cystatin" evidence="4">
    <location>
        <begin position="25"/>
        <end position="153"/>
    </location>
</feature>
<evidence type="ECO:0000313" key="5">
    <source>
        <dbReference type="EMBL" id="KAH7545327.1"/>
    </source>
</evidence>
<dbReference type="SUPFAM" id="SSF56112">
    <property type="entry name" value="Protein kinase-like (PK-like)"/>
    <property type="match status" value="1"/>
</dbReference>
<dbReference type="InterPro" id="IPR018073">
    <property type="entry name" value="Prot_inh_cystat_CS"/>
</dbReference>
<dbReference type="EMBL" id="JAEACU010000001">
    <property type="protein sequence ID" value="KAH7545327.1"/>
    <property type="molecule type" value="Genomic_DNA"/>
</dbReference>
<evidence type="ECO:0000256" key="3">
    <source>
        <dbReference type="SAM" id="SignalP"/>
    </source>
</evidence>
<sequence length="202" mass="22506">MRPQCFLALLAVLVQFIAIVARSDSSVGALQQLQNLKSPHMQESAKFAVHHYNKQSGKDLRLEKVVKGETQIVAGVNYGLVIEVKNGATSERYQAQLSNHIATVKKFSGLPIEGINKMKSEPYTLETLRHENMVRLFDVYSGKGMYLLVYKCLENKSLADVLFVSNEVPQYDILKPSSAQNLCQNCLKPPHEDDGVGDQLQA</sequence>
<keyword evidence="3" id="KW-0732">Signal</keyword>
<dbReference type="Pfam" id="PF16845">
    <property type="entry name" value="SQAPI"/>
    <property type="match status" value="1"/>
</dbReference>
<evidence type="ECO:0000256" key="2">
    <source>
        <dbReference type="ARBA" id="ARBA00022704"/>
    </source>
</evidence>
<accession>A0A978W043</accession>
<evidence type="ECO:0000256" key="1">
    <source>
        <dbReference type="ARBA" id="ARBA00022690"/>
    </source>
</evidence>
<dbReference type="AlphaFoldDB" id="A0A978W043"/>
<feature type="chain" id="PRO_5037723310" description="Cystatin domain-containing protein" evidence="3">
    <location>
        <begin position="22"/>
        <end position="202"/>
    </location>
</feature>
<keyword evidence="2" id="KW-0789">Thiol protease inhibitor</keyword>
<dbReference type="InterPro" id="IPR046350">
    <property type="entry name" value="Cystatin_sf"/>
</dbReference>
<dbReference type="SUPFAM" id="SSF54403">
    <property type="entry name" value="Cystatin/monellin"/>
    <property type="match status" value="1"/>
</dbReference>
<protein>
    <recommendedName>
        <fullName evidence="4">Cystatin domain-containing protein</fullName>
    </recommendedName>
</protein>
<name>A0A978W043_ZIZJJ</name>
<gene>
    <name evidence="5" type="ORF">FEM48_Zijuj01G0081700</name>
</gene>
<organism evidence="5 6">
    <name type="scientific">Ziziphus jujuba var. spinosa</name>
    <dbReference type="NCBI Taxonomy" id="714518"/>
    <lineage>
        <taxon>Eukaryota</taxon>
        <taxon>Viridiplantae</taxon>
        <taxon>Streptophyta</taxon>
        <taxon>Embryophyta</taxon>
        <taxon>Tracheophyta</taxon>
        <taxon>Spermatophyta</taxon>
        <taxon>Magnoliopsida</taxon>
        <taxon>eudicotyledons</taxon>
        <taxon>Gunneridae</taxon>
        <taxon>Pentapetalae</taxon>
        <taxon>rosids</taxon>
        <taxon>fabids</taxon>
        <taxon>Rosales</taxon>
        <taxon>Rhamnaceae</taxon>
        <taxon>Paliureae</taxon>
        <taxon>Ziziphus</taxon>
    </lineage>
</organism>